<sequence length="170" mass="18240">MRDPVSCYVPFISVFFRGSSVQEAVPLDSGATVPRYAAVEQSSTTNGVPRNGSASRLCWRRGAGGQVRAAHEEGANGDRPGVDLGAPLACRSRSLVLDIHIHSIDPPAALPPRTRSARATFEPPTPLQQMRLHASLLRAVSVHRRVPGRPLTAVGRSRERFKTTGPCAKA</sequence>
<organism evidence="1 2">
    <name type="scientific">Trematosphaeria pertusa</name>
    <dbReference type="NCBI Taxonomy" id="390896"/>
    <lineage>
        <taxon>Eukaryota</taxon>
        <taxon>Fungi</taxon>
        <taxon>Dikarya</taxon>
        <taxon>Ascomycota</taxon>
        <taxon>Pezizomycotina</taxon>
        <taxon>Dothideomycetes</taxon>
        <taxon>Pleosporomycetidae</taxon>
        <taxon>Pleosporales</taxon>
        <taxon>Massarineae</taxon>
        <taxon>Trematosphaeriaceae</taxon>
        <taxon>Trematosphaeria</taxon>
    </lineage>
</organism>
<dbReference type="AlphaFoldDB" id="A0A6A6J206"/>
<reference evidence="1" key="1">
    <citation type="journal article" date="2020" name="Stud. Mycol.">
        <title>101 Dothideomycetes genomes: a test case for predicting lifestyles and emergence of pathogens.</title>
        <authorList>
            <person name="Haridas S."/>
            <person name="Albert R."/>
            <person name="Binder M."/>
            <person name="Bloem J."/>
            <person name="Labutti K."/>
            <person name="Salamov A."/>
            <person name="Andreopoulos B."/>
            <person name="Baker S."/>
            <person name="Barry K."/>
            <person name="Bills G."/>
            <person name="Bluhm B."/>
            <person name="Cannon C."/>
            <person name="Castanera R."/>
            <person name="Culley D."/>
            <person name="Daum C."/>
            <person name="Ezra D."/>
            <person name="Gonzalez J."/>
            <person name="Henrissat B."/>
            <person name="Kuo A."/>
            <person name="Liang C."/>
            <person name="Lipzen A."/>
            <person name="Lutzoni F."/>
            <person name="Magnuson J."/>
            <person name="Mondo S."/>
            <person name="Nolan M."/>
            <person name="Ohm R."/>
            <person name="Pangilinan J."/>
            <person name="Park H.-J."/>
            <person name="Ramirez L."/>
            <person name="Alfaro M."/>
            <person name="Sun H."/>
            <person name="Tritt A."/>
            <person name="Yoshinaga Y."/>
            <person name="Zwiers L.-H."/>
            <person name="Turgeon B."/>
            <person name="Goodwin S."/>
            <person name="Spatafora J."/>
            <person name="Crous P."/>
            <person name="Grigoriev I."/>
        </authorList>
    </citation>
    <scope>NUCLEOTIDE SEQUENCE</scope>
    <source>
        <strain evidence="1">CBS 122368</strain>
    </source>
</reference>
<proteinExistence type="predicted"/>
<dbReference type="GeneID" id="54589714"/>
<dbReference type="Proteomes" id="UP000800094">
    <property type="component" value="Unassembled WGS sequence"/>
</dbReference>
<name>A0A6A6J206_9PLEO</name>
<accession>A0A6A6J206</accession>
<dbReference type="EMBL" id="ML987189">
    <property type="protein sequence ID" value="KAF2255503.1"/>
    <property type="molecule type" value="Genomic_DNA"/>
</dbReference>
<evidence type="ECO:0000313" key="2">
    <source>
        <dbReference type="Proteomes" id="UP000800094"/>
    </source>
</evidence>
<evidence type="ECO:0000313" key="1">
    <source>
        <dbReference type="EMBL" id="KAF2255503.1"/>
    </source>
</evidence>
<protein>
    <submittedName>
        <fullName evidence="1">Uncharacterized protein</fullName>
    </submittedName>
</protein>
<dbReference type="RefSeq" id="XP_033690507.1">
    <property type="nucleotide sequence ID" value="XM_033836384.1"/>
</dbReference>
<gene>
    <name evidence="1" type="ORF">BU26DRAFT_829</name>
</gene>
<keyword evidence="2" id="KW-1185">Reference proteome</keyword>